<sequence>MKRRSDRGFTLIELLVVIAIIAVLIALLLPAVQSAREAARRIQCTNNLKQLALAAMNYESANGILPAHSMAASDKSAAGLPWNWTPALLQYTEQNALFNACNFLVEPMGTALGGWANTTASTTNMAMLTCPSDSNWQPLRTWGTGTNGQTYYYGMTSYVGNYGGPGVLQVATGTIVPVKSPLVSSYPSASFGPVTIASITDGTSNTAMFSERLVGVNATITRSSPMARRGVFRSPTGIGLTGNPADALTFLQACNSVPATDTARSARLNGQMWIASFPVWLAISSYNHFGTPNQVSCSNNSDVGTVDGGSVTWVGYYVGGMGSAPPSSNHPGGVNISFSDGSVHFVKDAVSPQAWWAIGTRNGGEVVSSDAY</sequence>
<dbReference type="NCBIfam" id="TIGR02532">
    <property type="entry name" value="IV_pilin_GFxxxE"/>
    <property type="match status" value="1"/>
</dbReference>
<dbReference type="InterPro" id="IPR045584">
    <property type="entry name" value="Pilin-like"/>
</dbReference>
<dbReference type="PANTHER" id="PTHR30093:SF2">
    <property type="entry name" value="TYPE II SECRETION SYSTEM PROTEIN H"/>
    <property type="match status" value="1"/>
</dbReference>
<dbReference type="SUPFAM" id="SSF54523">
    <property type="entry name" value="Pili subunits"/>
    <property type="match status" value="1"/>
</dbReference>
<dbReference type="InterPro" id="IPR012902">
    <property type="entry name" value="N_methyl_site"/>
</dbReference>
<dbReference type="InterPro" id="IPR011453">
    <property type="entry name" value="DUF1559"/>
</dbReference>
<dbReference type="NCBIfam" id="TIGR04294">
    <property type="entry name" value="pre_pil_HX9DG"/>
    <property type="match status" value="1"/>
</dbReference>
<dbReference type="Proteomes" id="UP001216907">
    <property type="component" value="Unassembled WGS sequence"/>
</dbReference>
<dbReference type="Pfam" id="PF07596">
    <property type="entry name" value="SBP_bac_10"/>
    <property type="match status" value="1"/>
</dbReference>
<evidence type="ECO:0000259" key="1">
    <source>
        <dbReference type="Pfam" id="PF07596"/>
    </source>
</evidence>
<dbReference type="Gene3D" id="3.30.700.10">
    <property type="entry name" value="Glycoprotein, Type 4 Pilin"/>
    <property type="match status" value="1"/>
</dbReference>
<protein>
    <submittedName>
        <fullName evidence="2">DUF1559 domain-containing protein</fullName>
    </submittedName>
</protein>
<dbReference type="Pfam" id="PF07963">
    <property type="entry name" value="N_methyl"/>
    <property type="match status" value="1"/>
</dbReference>
<name>A0ABT6FAP8_9BACT</name>
<dbReference type="InterPro" id="IPR027558">
    <property type="entry name" value="Pre_pil_HX9DG_C"/>
</dbReference>
<feature type="domain" description="DUF1559" evidence="1">
    <location>
        <begin position="33"/>
        <end position="352"/>
    </location>
</feature>
<reference evidence="2 3" key="1">
    <citation type="submission" date="2023-03" db="EMBL/GenBank/DDBJ databases">
        <title>Paludisphaera mucosa sp. nov. a novel planctomycete from northern fen.</title>
        <authorList>
            <person name="Ivanova A."/>
        </authorList>
    </citation>
    <scope>NUCLEOTIDE SEQUENCE [LARGE SCALE GENOMIC DNA]</scope>
    <source>
        <strain evidence="2 3">Pla2</strain>
    </source>
</reference>
<dbReference type="PANTHER" id="PTHR30093">
    <property type="entry name" value="GENERAL SECRETION PATHWAY PROTEIN G"/>
    <property type="match status" value="1"/>
</dbReference>
<keyword evidence="3" id="KW-1185">Reference proteome</keyword>
<evidence type="ECO:0000313" key="3">
    <source>
        <dbReference type="Proteomes" id="UP001216907"/>
    </source>
</evidence>
<organism evidence="2 3">
    <name type="scientific">Paludisphaera mucosa</name>
    <dbReference type="NCBI Taxonomy" id="3030827"/>
    <lineage>
        <taxon>Bacteria</taxon>
        <taxon>Pseudomonadati</taxon>
        <taxon>Planctomycetota</taxon>
        <taxon>Planctomycetia</taxon>
        <taxon>Isosphaerales</taxon>
        <taxon>Isosphaeraceae</taxon>
        <taxon>Paludisphaera</taxon>
    </lineage>
</organism>
<gene>
    <name evidence="2" type="ORF">PZE19_12025</name>
</gene>
<dbReference type="PROSITE" id="PS00409">
    <property type="entry name" value="PROKAR_NTER_METHYL"/>
    <property type="match status" value="1"/>
</dbReference>
<evidence type="ECO:0000313" key="2">
    <source>
        <dbReference type="EMBL" id="MDG3004504.1"/>
    </source>
</evidence>
<dbReference type="EMBL" id="JARRAG010000002">
    <property type="protein sequence ID" value="MDG3004504.1"/>
    <property type="molecule type" value="Genomic_DNA"/>
</dbReference>
<comment type="caution">
    <text evidence="2">The sequence shown here is derived from an EMBL/GenBank/DDBJ whole genome shotgun (WGS) entry which is preliminary data.</text>
</comment>
<proteinExistence type="predicted"/>
<accession>A0ABT6FAP8</accession>
<dbReference type="RefSeq" id="WP_277860861.1">
    <property type="nucleotide sequence ID" value="NZ_JARRAG010000002.1"/>
</dbReference>